<reference evidence="3" key="1">
    <citation type="submission" date="2023-06" db="EMBL/GenBank/DDBJ databases">
        <title>Survivors Of The Sea: Transcriptome response of Skeletonema marinoi to long-term dormancy.</title>
        <authorList>
            <person name="Pinder M.I.M."/>
            <person name="Kourtchenko O."/>
            <person name="Robertson E.K."/>
            <person name="Larsson T."/>
            <person name="Maumus F."/>
            <person name="Osuna-Cruz C.M."/>
            <person name="Vancaester E."/>
            <person name="Stenow R."/>
            <person name="Vandepoele K."/>
            <person name="Ploug H."/>
            <person name="Bruchert V."/>
            <person name="Godhe A."/>
            <person name="Topel M."/>
        </authorList>
    </citation>
    <scope>NUCLEOTIDE SEQUENCE</scope>
    <source>
        <strain evidence="3">R05AC</strain>
    </source>
</reference>
<sequence length="356" mass="38401">MHIIPRYTNAALSSMEEPNMTKQAKRAPDDNDKTINGPPTKKAKQKKLCTSDGCSELYFGNVDEKEYCMSHFNMYTSIIKNKPALTLSVSPGKHGLTLKIDKELGGATIVEIDPQSCTFFQQVEVGDRILTIDDILVTKVSDFNINSDKTREFGIVKMTKKKKEKKNGGSCSSEGCTNKATRRGLCGKHAGTTVKRCSVEGCTNQRVKGGVCKKHGAKFECSVADCSKRVQKDGLCKAHGGKYECSVPDCTNHVIRGGLCGRHGAKRDCAVDGCTNQAFCGRLCGKHATKCHQAISCSADGCTSLAQNGGVCVRHGAKRKLCKIDDCSNVSVKGGVCIRHGARPTAANKQCSFDDC</sequence>
<protein>
    <recommendedName>
        <fullName evidence="2">WRKY19-like zinc finger domain-containing protein</fullName>
    </recommendedName>
</protein>
<dbReference type="PANTHER" id="PTHR31827:SF1">
    <property type="entry name" value="EMB|CAB89363.1"/>
    <property type="match status" value="1"/>
</dbReference>
<evidence type="ECO:0000313" key="3">
    <source>
        <dbReference type="EMBL" id="KAK1737932.1"/>
    </source>
</evidence>
<proteinExistence type="predicted"/>
<name>A0AAD8Y2R1_9STRA</name>
<comment type="caution">
    <text evidence="3">The sequence shown here is derived from an EMBL/GenBank/DDBJ whole genome shotgun (WGS) entry which is preliminary data.</text>
</comment>
<dbReference type="SUPFAM" id="SSF50156">
    <property type="entry name" value="PDZ domain-like"/>
    <property type="match status" value="1"/>
</dbReference>
<feature type="region of interest" description="Disordered" evidence="1">
    <location>
        <begin position="1"/>
        <end position="44"/>
    </location>
</feature>
<dbReference type="Pfam" id="PF24906">
    <property type="entry name" value="Zf_WRKY19"/>
    <property type="match status" value="2"/>
</dbReference>
<feature type="domain" description="WRKY19-like zinc finger" evidence="2">
    <location>
        <begin position="297"/>
        <end position="316"/>
    </location>
</feature>
<accession>A0AAD8Y2R1</accession>
<evidence type="ECO:0000256" key="1">
    <source>
        <dbReference type="SAM" id="MobiDB-lite"/>
    </source>
</evidence>
<evidence type="ECO:0000259" key="2">
    <source>
        <dbReference type="Pfam" id="PF24906"/>
    </source>
</evidence>
<keyword evidence="4" id="KW-1185">Reference proteome</keyword>
<dbReference type="Proteomes" id="UP001224775">
    <property type="component" value="Unassembled WGS sequence"/>
</dbReference>
<organism evidence="3 4">
    <name type="scientific">Skeletonema marinoi</name>
    <dbReference type="NCBI Taxonomy" id="267567"/>
    <lineage>
        <taxon>Eukaryota</taxon>
        <taxon>Sar</taxon>
        <taxon>Stramenopiles</taxon>
        <taxon>Ochrophyta</taxon>
        <taxon>Bacillariophyta</taxon>
        <taxon>Coscinodiscophyceae</taxon>
        <taxon>Thalassiosirophycidae</taxon>
        <taxon>Thalassiosirales</taxon>
        <taxon>Skeletonemataceae</taxon>
        <taxon>Skeletonema</taxon>
        <taxon>Skeletonema marinoi-dohrnii complex</taxon>
    </lineage>
</organism>
<feature type="domain" description="WRKY19-like zinc finger" evidence="2">
    <location>
        <begin position="221"/>
        <end position="241"/>
    </location>
</feature>
<dbReference type="InterPro" id="IPR036034">
    <property type="entry name" value="PDZ_sf"/>
</dbReference>
<dbReference type="PANTHER" id="PTHR31827">
    <property type="entry name" value="EMB|CAB89363.1"/>
    <property type="match status" value="1"/>
</dbReference>
<evidence type="ECO:0000313" key="4">
    <source>
        <dbReference type="Proteomes" id="UP001224775"/>
    </source>
</evidence>
<dbReference type="EMBL" id="JATAAI010000022">
    <property type="protein sequence ID" value="KAK1737932.1"/>
    <property type="molecule type" value="Genomic_DNA"/>
</dbReference>
<gene>
    <name evidence="3" type="ORF">QTG54_011226</name>
</gene>
<feature type="non-terminal residue" evidence="3">
    <location>
        <position position="356"/>
    </location>
</feature>
<dbReference type="AlphaFoldDB" id="A0AAD8Y2R1"/>
<dbReference type="InterPro" id="IPR056866">
    <property type="entry name" value="Znf_WRKY19"/>
</dbReference>